<sequence length="386" mass="44186">MDQTNIPAAGSRPQKQTLDQAPSVRQNQQQRSDIFGINSGPVVQTPSRQQQRAKTDIFGVEQNATQSLAQSRVETRQTKTYQSNIFQVDPSANNTHTAQETIKTQNKGKNTQARHQDHGKDFLFGKSDFDEYKSIKRTSTLKEFKPKEDYDPANRRVKELYGNEIAKEHLPTQKVLLEEKKETVKKQQQKDVDPSERKQLENSSSVFGQNDKKAFQQQGKQEKLTSQNQKWSTTSKAVDNSTKNYDPDTFAKNKKDQELQSSVFGGEQKVTQSTATKQKLIPTNQTWQQTDTVKNMKDFDPSQSQLNEVDPSQKKIDTLKSALDTHDYKAQPVKHTEKLSVKQQKYKKDVFTRGGEKDQVPSQQKQKQPAQQQQQKEVVHEQSDMI</sequence>
<dbReference type="OrthoDB" id="302912at2759"/>
<evidence type="ECO:0000313" key="3">
    <source>
        <dbReference type="Proteomes" id="UP000692954"/>
    </source>
</evidence>
<evidence type="ECO:0000313" key="2">
    <source>
        <dbReference type="EMBL" id="CAD8046797.1"/>
    </source>
</evidence>
<feature type="region of interest" description="Disordered" evidence="1">
    <location>
        <begin position="89"/>
        <end position="122"/>
    </location>
</feature>
<comment type="caution">
    <text evidence="2">The sequence shown here is derived from an EMBL/GenBank/DDBJ whole genome shotgun (WGS) entry which is preliminary data.</text>
</comment>
<feature type="compositionally biased region" description="Basic and acidic residues" evidence="1">
    <location>
        <begin position="245"/>
        <end position="258"/>
    </location>
</feature>
<feature type="compositionally biased region" description="Polar residues" evidence="1">
    <location>
        <begin position="215"/>
        <end position="244"/>
    </location>
</feature>
<gene>
    <name evidence="2" type="ORF">PSON_ATCC_30995.1.T0020071</name>
</gene>
<feature type="compositionally biased region" description="Polar residues" evidence="1">
    <location>
        <begin position="89"/>
        <end position="113"/>
    </location>
</feature>
<feature type="compositionally biased region" description="Polar residues" evidence="1">
    <location>
        <begin position="259"/>
        <end position="293"/>
    </location>
</feature>
<feature type="compositionally biased region" description="Basic and acidic residues" evidence="1">
    <location>
        <begin position="311"/>
        <end position="359"/>
    </location>
</feature>
<reference evidence="2" key="1">
    <citation type="submission" date="2021-01" db="EMBL/GenBank/DDBJ databases">
        <authorList>
            <consortium name="Genoscope - CEA"/>
            <person name="William W."/>
        </authorList>
    </citation>
    <scope>NUCLEOTIDE SEQUENCE</scope>
</reference>
<evidence type="ECO:0000256" key="1">
    <source>
        <dbReference type="SAM" id="MobiDB-lite"/>
    </source>
</evidence>
<proteinExistence type="predicted"/>
<feature type="compositionally biased region" description="Polar residues" evidence="1">
    <location>
        <begin position="13"/>
        <end position="32"/>
    </location>
</feature>
<name>A0A8S1JX02_9CILI</name>
<dbReference type="AlphaFoldDB" id="A0A8S1JX02"/>
<dbReference type="EMBL" id="CAJJDN010000002">
    <property type="protein sequence ID" value="CAD8046797.1"/>
    <property type="molecule type" value="Genomic_DNA"/>
</dbReference>
<feature type="region of interest" description="Disordered" evidence="1">
    <location>
        <begin position="1"/>
        <end position="53"/>
    </location>
</feature>
<organism evidence="2 3">
    <name type="scientific">Paramecium sonneborni</name>
    <dbReference type="NCBI Taxonomy" id="65129"/>
    <lineage>
        <taxon>Eukaryota</taxon>
        <taxon>Sar</taxon>
        <taxon>Alveolata</taxon>
        <taxon>Ciliophora</taxon>
        <taxon>Intramacronucleata</taxon>
        <taxon>Oligohymenophorea</taxon>
        <taxon>Peniculida</taxon>
        <taxon>Parameciidae</taxon>
        <taxon>Paramecium</taxon>
    </lineage>
</organism>
<feature type="compositionally biased region" description="Low complexity" evidence="1">
    <location>
        <begin position="360"/>
        <end position="376"/>
    </location>
</feature>
<feature type="compositionally biased region" description="Basic and acidic residues" evidence="1">
    <location>
        <begin position="162"/>
        <end position="200"/>
    </location>
</feature>
<keyword evidence="3" id="KW-1185">Reference proteome</keyword>
<feature type="compositionally biased region" description="Basic and acidic residues" evidence="1">
    <location>
        <begin position="377"/>
        <end position="386"/>
    </location>
</feature>
<feature type="compositionally biased region" description="Polar residues" evidence="1">
    <location>
        <begin position="41"/>
        <end position="52"/>
    </location>
</feature>
<dbReference type="Proteomes" id="UP000692954">
    <property type="component" value="Unassembled WGS sequence"/>
</dbReference>
<feature type="region of interest" description="Disordered" evidence="1">
    <location>
        <begin position="162"/>
        <end position="386"/>
    </location>
</feature>
<protein>
    <submittedName>
        <fullName evidence="2">Uncharacterized protein</fullName>
    </submittedName>
</protein>
<accession>A0A8S1JX02</accession>